<dbReference type="PANTHER" id="PTHR35093">
    <property type="entry name" value="OUTER MEMBRANE PROTEIN NMB0088-RELATED"/>
    <property type="match status" value="1"/>
</dbReference>
<keyword evidence="4" id="KW-0812">Transmembrane</keyword>
<accession>A0A7V5RQD6</accession>
<dbReference type="Proteomes" id="UP000885771">
    <property type="component" value="Unassembled WGS sequence"/>
</dbReference>
<organism evidence="8">
    <name type="scientific">Caldithrix abyssi</name>
    <dbReference type="NCBI Taxonomy" id="187145"/>
    <lineage>
        <taxon>Bacteria</taxon>
        <taxon>Pseudomonadati</taxon>
        <taxon>Calditrichota</taxon>
        <taxon>Calditrichia</taxon>
        <taxon>Calditrichales</taxon>
        <taxon>Calditrichaceae</taxon>
        <taxon>Caldithrix</taxon>
    </lineage>
</organism>
<evidence type="ECO:0000256" key="1">
    <source>
        <dbReference type="ARBA" id="ARBA00004571"/>
    </source>
</evidence>
<dbReference type="Gene3D" id="2.40.160.60">
    <property type="entry name" value="Outer membrane protein transport protein (OMPP1/FadL/TodX)"/>
    <property type="match status" value="1"/>
</dbReference>
<evidence type="ECO:0000256" key="4">
    <source>
        <dbReference type="ARBA" id="ARBA00022692"/>
    </source>
</evidence>
<evidence type="ECO:0000313" key="8">
    <source>
        <dbReference type="EMBL" id="HHM02684.1"/>
    </source>
</evidence>
<dbReference type="GO" id="GO:0015483">
    <property type="term" value="F:long-chain fatty acid transporting porin activity"/>
    <property type="evidence" value="ECO:0007669"/>
    <property type="project" value="TreeGrafter"/>
</dbReference>
<evidence type="ECO:0000256" key="6">
    <source>
        <dbReference type="ARBA" id="ARBA00023136"/>
    </source>
</evidence>
<keyword evidence="6" id="KW-0472">Membrane</keyword>
<dbReference type="AlphaFoldDB" id="A0A7V5RQD6"/>
<protein>
    <submittedName>
        <fullName evidence="8">Uncharacterized protein</fullName>
    </submittedName>
</protein>
<reference evidence="8" key="1">
    <citation type="journal article" date="2020" name="mSystems">
        <title>Genome- and Community-Level Interaction Insights into Carbon Utilization and Element Cycling Functions of Hydrothermarchaeota in Hydrothermal Sediment.</title>
        <authorList>
            <person name="Zhou Z."/>
            <person name="Liu Y."/>
            <person name="Xu W."/>
            <person name="Pan J."/>
            <person name="Luo Z.H."/>
            <person name="Li M."/>
        </authorList>
    </citation>
    <scope>NUCLEOTIDE SEQUENCE [LARGE SCALE GENOMIC DNA]</scope>
    <source>
        <strain evidence="8">HyVt-460</strain>
    </source>
</reference>
<dbReference type="EMBL" id="DRLI01000256">
    <property type="protein sequence ID" value="HHM02684.1"/>
    <property type="molecule type" value="Genomic_DNA"/>
</dbReference>
<evidence type="ECO:0000256" key="2">
    <source>
        <dbReference type="ARBA" id="ARBA00008163"/>
    </source>
</evidence>
<comment type="similarity">
    <text evidence="2">Belongs to the OmpP1/FadL family.</text>
</comment>
<comment type="caution">
    <text evidence="8">The sequence shown here is derived from an EMBL/GenBank/DDBJ whole genome shotgun (WGS) entry which is preliminary data.</text>
</comment>
<dbReference type="InterPro" id="IPR005017">
    <property type="entry name" value="OMPP1/FadL/TodX"/>
</dbReference>
<proteinExistence type="inferred from homology"/>
<name>A0A7V5RQD6_CALAY</name>
<gene>
    <name evidence="8" type="ORF">ENJ15_06685</name>
</gene>
<keyword evidence="3" id="KW-1134">Transmembrane beta strand</keyword>
<dbReference type="SUPFAM" id="SSF56935">
    <property type="entry name" value="Porins"/>
    <property type="match status" value="1"/>
</dbReference>
<dbReference type="PANTHER" id="PTHR35093:SF8">
    <property type="entry name" value="OUTER MEMBRANE PROTEIN NMB0088-RELATED"/>
    <property type="match status" value="1"/>
</dbReference>
<evidence type="ECO:0000256" key="7">
    <source>
        <dbReference type="ARBA" id="ARBA00023237"/>
    </source>
</evidence>
<keyword evidence="7" id="KW-0998">Cell outer membrane</keyword>
<evidence type="ECO:0000256" key="3">
    <source>
        <dbReference type="ARBA" id="ARBA00022452"/>
    </source>
</evidence>
<dbReference type="GO" id="GO:0009279">
    <property type="term" value="C:cell outer membrane"/>
    <property type="evidence" value="ECO:0007669"/>
    <property type="project" value="UniProtKB-SubCell"/>
</dbReference>
<sequence>MKKIIAILLTGLITAYGQSATEALKLTSNPEGIGVRAMGMGNAYSAVADDYSALYWNPAGLGQLKKTSFSVALSHDIYGQNTDYLSRNLFSNQRTTRLNSIGLAYPFDVARGSFVLAFGYQVLKGFDDFNKFSAYNTQSNGIGFDYGDDGFYSFDRNVQQDYVISREGRLEAWSFGGALALSPRFTAGASISFYGGKSDYTLNYTQTDINNLYQLTDTQLDFYAYDYKQNLRQDYNGTEVKLSGMFDLSSHLKLATVITFPVAITINEDWSENDALTYDDPSVPVDEYDLGSYNFDYVVRTPYQFNLGLSFTSDVLVLSGSVDYADWSQLRYDVPDGRDAAEYNDLLLENDRIREDFQPVLSYSGGGELALANRTLFLRGGYRYVPTADKTLDKDYDRIYYSAGLGFAVDRNTMLNAAYSVGTWKNSANYIYTTQTVEENKENKNIRLGISYKF</sequence>
<keyword evidence="5" id="KW-0732">Signal</keyword>
<comment type="subcellular location">
    <subcellularLocation>
        <location evidence="1">Cell outer membrane</location>
        <topology evidence="1">Multi-pass membrane protein</topology>
    </subcellularLocation>
</comment>
<evidence type="ECO:0000256" key="5">
    <source>
        <dbReference type="ARBA" id="ARBA00022729"/>
    </source>
</evidence>